<dbReference type="InterPro" id="IPR011042">
    <property type="entry name" value="6-blade_b-propeller_TolB-like"/>
</dbReference>
<dbReference type="EMBL" id="CAJNOR010005752">
    <property type="protein sequence ID" value="CAF1575074.1"/>
    <property type="molecule type" value="Genomic_DNA"/>
</dbReference>
<keyword evidence="1" id="KW-0677">Repeat</keyword>
<reference evidence="4" key="1">
    <citation type="submission" date="2021-02" db="EMBL/GenBank/DDBJ databases">
        <authorList>
            <person name="Nowell W R."/>
        </authorList>
    </citation>
    <scope>NUCLEOTIDE SEQUENCE</scope>
</reference>
<dbReference type="AlphaFoldDB" id="A0A815YSJ1"/>
<comment type="caution">
    <text evidence="4">The sequence shown here is derived from an EMBL/GenBank/DDBJ whole genome shotgun (WGS) entry which is preliminary data.</text>
</comment>
<sequence length="327" mass="37180">MLNRRKPTATVTITTTSLIMTTTERKVRAYSSWNQYGYTIVGSDGPSPNLTELHSPTGIDIDDDGTVYICDSMNHRIIRRRSNSTTNEVVAGGNGEGNRIDQLNTPLDVIIDKKKNSLTICDFKNYRIMRWSLQNQTEPQIIISKIVCRGLAIDQDGTIYVSEYYNDIGIVKRFKDGDLDGEIIAGGNGRGNHSNQLMAPSYRFVDHDYSVYISERENTRISKWLKDAKEGIVVSGPSFGGNMRQMRYNRGFTLDCFGHIFIADSWNNRIVRWSKDLHDVMVILGGYGWGRKLHELNRPDDVVLDRQGNLYVVDTNNHRVLKFDAED</sequence>
<protein>
    <submittedName>
        <fullName evidence="4">Uncharacterized protein</fullName>
    </submittedName>
</protein>
<keyword evidence="5" id="KW-1185">Reference proteome</keyword>
<name>A0A815YSJ1_ADIRI</name>
<proteinExistence type="predicted"/>
<gene>
    <name evidence="3" type="ORF">EDS130_LOCUS44693</name>
    <name evidence="4" type="ORF">XAT740_LOCUS44861</name>
</gene>
<evidence type="ECO:0000313" key="5">
    <source>
        <dbReference type="Proteomes" id="UP000663828"/>
    </source>
</evidence>
<feature type="repeat" description="NHL" evidence="2">
    <location>
        <begin position="289"/>
        <end position="326"/>
    </location>
</feature>
<evidence type="ECO:0000313" key="4">
    <source>
        <dbReference type="EMBL" id="CAF1575074.1"/>
    </source>
</evidence>
<dbReference type="PANTHER" id="PTHR24104">
    <property type="entry name" value="E3 UBIQUITIN-PROTEIN LIGASE NHLRC1-RELATED"/>
    <property type="match status" value="1"/>
</dbReference>
<dbReference type="OrthoDB" id="342730at2759"/>
<evidence type="ECO:0000256" key="1">
    <source>
        <dbReference type="ARBA" id="ARBA00022737"/>
    </source>
</evidence>
<dbReference type="InterPro" id="IPR001258">
    <property type="entry name" value="NHL_repeat"/>
</dbReference>
<evidence type="ECO:0000313" key="3">
    <source>
        <dbReference type="EMBL" id="CAF1532573.1"/>
    </source>
</evidence>
<dbReference type="InterPro" id="IPR050952">
    <property type="entry name" value="TRIM-NHL_E3_ligases"/>
</dbReference>
<dbReference type="EMBL" id="CAJNOJ010000903">
    <property type="protein sequence ID" value="CAF1532573.1"/>
    <property type="molecule type" value="Genomic_DNA"/>
</dbReference>
<dbReference type="Proteomes" id="UP000663852">
    <property type="component" value="Unassembled WGS sequence"/>
</dbReference>
<dbReference type="Gene3D" id="2.120.10.30">
    <property type="entry name" value="TolB, C-terminal domain"/>
    <property type="match status" value="2"/>
</dbReference>
<dbReference type="CDD" id="cd05819">
    <property type="entry name" value="NHL"/>
    <property type="match status" value="1"/>
</dbReference>
<dbReference type="PANTHER" id="PTHR24104:SF25">
    <property type="entry name" value="PROTEIN LIN-41"/>
    <property type="match status" value="1"/>
</dbReference>
<dbReference type="Proteomes" id="UP000663828">
    <property type="component" value="Unassembled WGS sequence"/>
</dbReference>
<dbReference type="GO" id="GO:0008270">
    <property type="term" value="F:zinc ion binding"/>
    <property type="evidence" value="ECO:0007669"/>
    <property type="project" value="UniProtKB-KW"/>
</dbReference>
<accession>A0A815YSJ1</accession>
<organism evidence="4 5">
    <name type="scientific">Adineta ricciae</name>
    <name type="common">Rotifer</name>
    <dbReference type="NCBI Taxonomy" id="249248"/>
    <lineage>
        <taxon>Eukaryota</taxon>
        <taxon>Metazoa</taxon>
        <taxon>Spiralia</taxon>
        <taxon>Gnathifera</taxon>
        <taxon>Rotifera</taxon>
        <taxon>Eurotatoria</taxon>
        <taxon>Bdelloidea</taxon>
        <taxon>Adinetida</taxon>
        <taxon>Adinetidae</taxon>
        <taxon>Adineta</taxon>
    </lineage>
</organism>
<evidence type="ECO:0000256" key="2">
    <source>
        <dbReference type="PROSITE-ProRule" id="PRU00504"/>
    </source>
</evidence>
<dbReference type="PROSITE" id="PS51125">
    <property type="entry name" value="NHL"/>
    <property type="match status" value="1"/>
</dbReference>
<dbReference type="SUPFAM" id="SSF63829">
    <property type="entry name" value="Calcium-dependent phosphotriesterase"/>
    <property type="match status" value="1"/>
</dbReference>
<dbReference type="Pfam" id="PF01436">
    <property type="entry name" value="NHL"/>
    <property type="match status" value="2"/>
</dbReference>